<sequence>MPQPSAQQRQKQQHASQRKPNHAQRVGREMAHVLGERKIQLVVRVVQLIGERLARSVLAETLAMHKKGATLKTVAGRPRTLGGAFFTLLKERVTKETYKDIYAIEEQKKKEQKKSKVRAERIKTENALMGGFSLHMHLDEPKEDGEEACDEHREVAECNPRFQERDWSDAEVDANMDDEEA</sequence>
<feature type="compositionally biased region" description="Low complexity" evidence="11">
    <location>
        <begin position="1"/>
        <end position="15"/>
    </location>
</feature>
<dbReference type="Proteomes" id="UP000332933">
    <property type="component" value="Unassembled WGS sequence"/>
</dbReference>
<evidence type="ECO:0000256" key="11">
    <source>
        <dbReference type="SAM" id="MobiDB-lite"/>
    </source>
</evidence>
<dbReference type="EMBL" id="CAADRA010001579">
    <property type="protein sequence ID" value="VFT82294.1"/>
    <property type="molecule type" value="Genomic_DNA"/>
</dbReference>
<evidence type="ECO:0000256" key="7">
    <source>
        <dbReference type="ARBA" id="ARBA00022884"/>
    </source>
</evidence>
<evidence type="ECO:0000313" key="13">
    <source>
        <dbReference type="EMBL" id="KAF0711527.1"/>
    </source>
</evidence>
<protein>
    <recommendedName>
        <fullName evidence="4">Phosphorylated adapter RNA export protein</fullName>
    </recommendedName>
    <alternativeName>
        <fullName evidence="10">RNA U small nuclear RNA export adapter protein</fullName>
    </alternativeName>
</protein>
<dbReference type="GO" id="GO:0005737">
    <property type="term" value="C:cytoplasm"/>
    <property type="evidence" value="ECO:0007669"/>
    <property type="project" value="UniProtKB-SubCell"/>
</dbReference>
<dbReference type="GO" id="GO:0006408">
    <property type="term" value="P:snRNA export from nucleus"/>
    <property type="evidence" value="ECO:0007669"/>
    <property type="project" value="InterPro"/>
</dbReference>
<dbReference type="GO" id="GO:0005634">
    <property type="term" value="C:nucleus"/>
    <property type="evidence" value="ECO:0007669"/>
    <property type="project" value="UniProtKB-SubCell"/>
</dbReference>
<comment type="subcellular location">
    <subcellularLocation>
        <location evidence="2">Cytoplasm</location>
    </subcellularLocation>
    <subcellularLocation>
        <location evidence="1">Nucleus</location>
    </subcellularLocation>
</comment>
<keyword evidence="8" id="KW-0653">Protein transport</keyword>
<keyword evidence="5" id="KW-0813">Transport</keyword>
<proteinExistence type="inferred from homology"/>
<feature type="region of interest" description="Disordered" evidence="11">
    <location>
        <begin position="160"/>
        <end position="181"/>
    </location>
</feature>
<evidence type="ECO:0000256" key="9">
    <source>
        <dbReference type="ARBA" id="ARBA00023242"/>
    </source>
</evidence>
<feature type="compositionally biased region" description="Acidic residues" evidence="11">
    <location>
        <begin position="169"/>
        <end position="181"/>
    </location>
</feature>
<feature type="domain" description="Phosphorylated adapter RNA export protein RNA-binding" evidence="12">
    <location>
        <begin position="28"/>
        <end position="106"/>
    </location>
</feature>
<evidence type="ECO:0000256" key="2">
    <source>
        <dbReference type="ARBA" id="ARBA00004496"/>
    </source>
</evidence>
<evidence type="ECO:0000256" key="6">
    <source>
        <dbReference type="ARBA" id="ARBA00022490"/>
    </source>
</evidence>
<evidence type="ECO:0000256" key="1">
    <source>
        <dbReference type="ARBA" id="ARBA00004123"/>
    </source>
</evidence>
<comment type="similarity">
    <text evidence="3">Belongs to the PHAX family.</text>
</comment>
<dbReference type="EMBL" id="VJMH01001578">
    <property type="protein sequence ID" value="KAF0711527.1"/>
    <property type="molecule type" value="Genomic_DNA"/>
</dbReference>
<dbReference type="InterPro" id="IPR019385">
    <property type="entry name" value="PHAX_RNA-binding_domain"/>
</dbReference>
<evidence type="ECO:0000256" key="10">
    <source>
        <dbReference type="ARBA" id="ARBA00030834"/>
    </source>
</evidence>
<dbReference type="Pfam" id="PF10258">
    <property type="entry name" value="PHAX_RNA-bd"/>
    <property type="match status" value="1"/>
</dbReference>
<reference evidence="14 15" key="1">
    <citation type="submission" date="2019-03" db="EMBL/GenBank/DDBJ databases">
        <authorList>
            <person name="Gaulin E."/>
            <person name="Dumas B."/>
        </authorList>
    </citation>
    <scope>NUCLEOTIDE SEQUENCE [LARGE SCALE GENOMIC DNA]</scope>
    <source>
        <strain evidence="14">CBS 568.67</strain>
    </source>
</reference>
<evidence type="ECO:0000313" key="14">
    <source>
        <dbReference type="EMBL" id="VFT82294.1"/>
    </source>
</evidence>
<evidence type="ECO:0000256" key="3">
    <source>
        <dbReference type="ARBA" id="ARBA00006094"/>
    </source>
</evidence>
<dbReference type="InterPro" id="IPR038092">
    <property type="entry name" value="PHAX_RNA-binding_sf"/>
</dbReference>
<evidence type="ECO:0000313" key="15">
    <source>
        <dbReference type="Proteomes" id="UP000332933"/>
    </source>
</evidence>
<dbReference type="GO" id="GO:0003723">
    <property type="term" value="F:RNA binding"/>
    <property type="evidence" value="ECO:0007669"/>
    <property type="project" value="UniProtKB-KW"/>
</dbReference>
<keyword evidence="6" id="KW-0963">Cytoplasm</keyword>
<keyword evidence="9" id="KW-0539">Nucleus</keyword>
<dbReference type="AlphaFoldDB" id="A0A485KDZ2"/>
<dbReference type="PANTHER" id="PTHR13135">
    <property type="entry name" value="CYTOSOLIC RESINIFERATOXIN BINDING PROTEIN RBP-26"/>
    <property type="match status" value="1"/>
</dbReference>
<evidence type="ECO:0000256" key="8">
    <source>
        <dbReference type="ARBA" id="ARBA00022927"/>
    </source>
</evidence>
<dbReference type="Gene3D" id="1.10.10.1440">
    <property type="entry name" value="PHAX RNA-binding domain"/>
    <property type="match status" value="1"/>
</dbReference>
<gene>
    <name evidence="14" type="primary">Aste57867_5221</name>
    <name evidence="13" type="ORF">As57867_005208</name>
    <name evidence="14" type="ORF">ASTE57867_5221</name>
</gene>
<reference evidence="13" key="2">
    <citation type="submission" date="2019-06" db="EMBL/GenBank/DDBJ databases">
        <title>Genomics analysis of Aphanomyces spp. identifies a new class of oomycete effector associated with host adaptation.</title>
        <authorList>
            <person name="Gaulin E."/>
        </authorList>
    </citation>
    <scope>NUCLEOTIDE SEQUENCE</scope>
    <source>
        <strain evidence="13">CBS 578.67</strain>
    </source>
</reference>
<evidence type="ECO:0000256" key="5">
    <source>
        <dbReference type="ARBA" id="ARBA00022448"/>
    </source>
</evidence>
<accession>A0A485KDZ2</accession>
<dbReference type="GO" id="GO:0015031">
    <property type="term" value="P:protein transport"/>
    <property type="evidence" value="ECO:0007669"/>
    <property type="project" value="UniProtKB-KW"/>
</dbReference>
<evidence type="ECO:0000256" key="4">
    <source>
        <dbReference type="ARBA" id="ARBA00016856"/>
    </source>
</evidence>
<name>A0A485KDZ2_9STRA</name>
<organism evidence="14 15">
    <name type="scientific">Aphanomyces stellatus</name>
    <dbReference type="NCBI Taxonomy" id="120398"/>
    <lineage>
        <taxon>Eukaryota</taxon>
        <taxon>Sar</taxon>
        <taxon>Stramenopiles</taxon>
        <taxon>Oomycota</taxon>
        <taxon>Saprolegniomycetes</taxon>
        <taxon>Saprolegniales</taxon>
        <taxon>Verrucalvaceae</taxon>
        <taxon>Aphanomyces</taxon>
    </lineage>
</organism>
<evidence type="ECO:0000259" key="12">
    <source>
        <dbReference type="Pfam" id="PF10258"/>
    </source>
</evidence>
<dbReference type="InterPro" id="IPR039047">
    <property type="entry name" value="PHAX"/>
</dbReference>
<keyword evidence="7" id="KW-0694">RNA-binding</keyword>
<dbReference type="PANTHER" id="PTHR13135:SF0">
    <property type="entry name" value="PHOSPHORYLATED ADAPTER RNA EXPORT PROTEIN"/>
    <property type="match status" value="1"/>
</dbReference>
<feature type="region of interest" description="Disordered" evidence="11">
    <location>
        <begin position="1"/>
        <end position="27"/>
    </location>
</feature>
<keyword evidence="15" id="KW-1185">Reference proteome</keyword>
<dbReference type="OrthoDB" id="20573at2759"/>